<accession>B9JPV2</accession>
<evidence type="ECO:0000313" key="2">
    <source>
        <dbReference type="Proteomes" id="UP000001600"/>
    </source>
</evidence>
<name>B9JPV2_RHIR8</name>
<reference evidence="1 2" key="1">
    <citation type="journal article" date="2009" name="J. Bacteriol.">
        <title>Genome sequences of three Agrobacterium biovars help elucidate the evolution of multichromosome genomes in bacteria.</title>
        <authorList>
            <person name="Slater S.C."/>
            <person name="Goldman B.S."/>
            <person name="Goodner B."/>
            <person name="Setubal J.C."/>
            <person name="Farrand S.K."/>
            <person name="Nester E.W."/>
            <person name="Burr T.J."/>
            <person name="Banta L."/>
            <person name="Dickerman A.W."/>
            <person name="Paulsen I."/>
            <person name="Otten L."/>
            <person name="Suen G."/>
            <person name="Welch R."/>
            <person name="Almeida N.F."/>
            <person name="Arnold F."/>
            <person name="Burton O.T."/>
            <person name="Du Z."/>
            <person name="Ewing A."/>
            <person name="Godsy E."/>
            <person name="Heisel S."/>
            <person name="Houmiel K.L."/>
            <person name="Jhaveri J."/>
            <person name="Lu J."/>
            <person name="Miller N.M."/>
            <person name="Norton S."/>
            <person name="Chen Q."/>
            <person name="Phoolcharoen W."/>
            <person name="Ohlin V."/>
            <person name="Ondrusek D."/>
            <person name="Pride N."/>
            <person name="Stricklin S.L."/>
            <person name="Sun J."/>
            <person name="Wheeler C."/>
            <person name="Wilson L."/>
            <person name="Zhu H."/>
            <person name="Wood D.W."/>
        </authorList>
    </citation>
    <scope>NUCLEOTIDE SEQUENCE [LARGE SCALE GENOMIC DNA]</scope>
    <source>
        <strain evidence="2">K84 / ATCC BAA-868</strain>
        <plasmid evidence="1 2">pAtK84c</plasmid>
    </source>
</reference>
<dbReference type="Proteomes" id="UP000001600">
    <property type="component" value="Plasmid pAtK84c"/>
</dbReference>
<dbReference type="AlphaFoldDB" id="B9JPV2"/>
<keyword evidence="1" id="KW-0614">Plasmid</keyword>
<proteinExistence type="predicted"/>
<dbReference type="KEGG" id="ara:Arad_12114"/>
<geneLocation type="plasmid" evidence="1 2">
    <name>pAtK84c</name>
</geneLocation>
<organism evidence="1 2">
    <name type="scientific">Rhizobium rhizogenes (strain K84 / ATCC BAA-868)</name>
    <name type="common">Agrobacterium radiobacter</name>
    <dbReference type="NCBI Taxonomy" id="311403"/>
    <lineage>
        <taxon>Bacteria</taxon>
        <taxon>Pseudomonadati</taxon>
        <taxon>Pseudomonadota</taxon>
        <taxon>Alphaproteobacteria</taxon>
        <taxon>Hyphomicrobiales</taxon>
        <taxon>Rhizobiaceae</taxon>
        <taxon>Rhizobium/Agrobacterium group</taxon>
        <taxon>Rhizobium</taxon>
    </lineage>
</organism>
<dbReference type="EMBL" id="CP000631">
    <property type="protein sequence ID" value="ACM31171.1"/>
    <property type="molecule type" value="Genomic_DNA"/>
</dbReference>
<dbReference type="HOGENOM" id="CLU_3228616_0_0_5"/>
<sequence>MLVEFRRDLPHFWFGIDPAKRGQAYEMLHYLPIAGDRKMANAG</sequence>
<protein>
    <submittedName>
        <fullName evidence="1">Uncharacterized protein</fullName>
    </submittedName>
</protein>
<evidence type="ECO:0000313" key="1">
    <source>
        <dbReference type="EMBL" id="ACM31171.1"/>
    </source>
</evidence>
<gene>
    <name evidence="1" type="ordered locus">Arad_12114</name>
</gene>